<evidence type="ECO:0000256" key="9">
    <source>
        <dbReference type="PIRSR" id="PIRSR001549-1"/>
    </source>
</evidence>
<name>A0A7Y0HD08_9PROT</name>
<dbReference type="Proteomes" id="UP000539372">
    <property type="component" value="Unassembled WGS sequence"/>
</dbReference>
<evidence type="ECO:0000313" key="12">
    <source>
        <dbReference type="Proteomes" id="UP000539372"/>
    </source>
</evidence>
<dbReference type="PANTHER" id="PTHR43707">
    <property type="entry name" value="HISTIDYL-TRNA SYNTHETASE"/>
    <property type="match status" value="1"/>
</dbReference>
<dbReference type="SUPFAM" id="SSF55681">
    <property type="entry name" value="Class II aaRS and biotin synthetases"/>
    <property type="match status" value="1"/>
</dbReference>
<keyword evidence="8" id="KW-0368">Histidine biosynthesis</keyword>
<keyword evidence="6 8" id="KW-0963">Cytoplasm</keyword>
<dbReference type="InterPro" id="IPR004517">
    <property type="entry name" value="HisZ"/>
</dbReference>
<dbReference type="InterPro" id="IPR004516">
    <property type="entry name" value="HisRS/HisZ"/>
</dbReference>
<sequence length="385" mass="41151">MTDGPSKMLLPDGLRDVLSPEATREASVVHGLIERFRASAFRRVDPPLVEFEDSLLDGVGAPTAPHTFRLMDPVSQRMMGLRADITVQVARIATSRLTRTPRPLRLCYAGPVLRVRGTQLRPERQITQAGCELIGADTPEADAELIEIAIDALSGVGAKDLSVDISLPTVVPSVFESLGLDKDTRRRARLALDRKDAHDVAALGGDAALRLGALLDACGPAERAMEKLLAIDLPPMAAAERDRLARVLELLDESAPGLVITVDPVEHRGFEYQTGLSFTLFSKGVRGELGRGGRYAAGAAGEPATGVTLYLDSVMRAVPMAEEVQTVYLPHGTSPAQGRALRDAGWCTMAGLSAEADVAAEARRLACTHIFDPMRGADPIPLDDA</sequence>
<dbReference type="UniPathway" id="UPA00031">
    <property type="reaction ID" value="UER00006"/>
</dbReference>
<dbReference type="RefSeq" id="WP_169623446.1">
    <property type="nucleotide sequence ID" value="NZ_JABBNT010000001.1"/>
</dbReference>
<protein>
    <recommendedName>
        <fullName evidence="5 8">ATP phosphoribosyltransferase regulatory subunit</fullName>
    </recommendedName>
</protein>
<feature type="binding site" evidence="9">
    <location>
        <position position="114"/>
    </location>
    <ligand>
        <name>L-histidine</name>
        <dbReference type="ChEBI" id="CHEBI:57595"/>
    </ligand>
</feature>
<dbReference type="HAMAP" id="MF_00125">
    <property type="entry name" value="HisZ"/>
    <property type="match status" value="1"/>
</dbReference>
<evidence type="ECO:0000259" key="10">
    <source>
        <dbReference type="Pfam" id="PF13393"/>
    </source>
</evidence>
<evidence type="ECO:0000256" key="1">
    <source>
        <dbReference type="ARBA" id="ARBA00004496"/>
    </source>
</evidence>
<keyword evidence="8" id="KW-0028">Amino-acid biosynthesis</keyword>
<comment type="function">
    <text evidence="7 8">Required for the first step of histidine biosynthesis. May allow the feedback regulation of ATP phosphoribosyltransferase activity by histidine.</text>
</comment>
<comment type="miscellaneous">
    <text evidence="8">This function is generally fulfilled by the C-terminal part of HisG, which is missing in some bacteria such as this one.</text>
</comment>
<dbReference type="PIRSF" id="PIRSF001549">
    <property type="entry name" value="His-tRNA_synth"/>
    <property type="match status" value="1"/>
</dbReference>
<gene>
    <name evidence="8" type="primary">hisZ</name>
    <name evidence="11" type="ORF">HH303_01560</name>
</gene>
<dbReference type="InterPro" id="IPR045864">
    <property type="entry name" value="aa-tRNA-synth_II/BPL/LPL"/>
</dbReference>
<dbReference type="InterPro" id="IPR041715">
    <property type="entry name" value="HisRS-like_core"/>
</dbReference>
<evidence type="ECO:0000256" key="3">
    <source>
        <dbReference type="ARBA" id="ARBA00005539"/>
    </source>
</evidence>
<feature type="binding site" evidence="9">
    <location>
        <begin position="84"/>
        <end position="86"/>
    </location>
    <ligand>
        <name>L-histidine</name>
        <dbReference type="ChEBI" id="CHEBI:57595"/>
    </ligand>
</feature>
<comment type="subcellular location">
    <subcellularLocation>
        <location evidence="1 8">Cytoplasm</location>
    </subcellularLocation>
</comment>
<dbReference type="GO" id="GO:0004821">
    <property type="term" value="F:histidine-tRNA ligase activity"/>
    <property type="evidence" value="ECO:0007669"/>
    <property type="project" value="TreeGrafter"/>
</dbReference>
<comment type="caution">
    <text evidence="11">The sequence shown here is derived from an EMBL/GenBank/DDBJ whole genome shotgun (WGS) entry which is preliminary data.</text>
</comment>
<feature type="binding site" evidence="9">
    <location>
        <position position="128"/>
    </location>
    <ligand>
        <name>L-histidine</name>
        <dbReference type="ChEBI" id="CHEBI:57595"/>
    </ligand>
</feature>
<dbReference type="EMBL" id="JABBNT010000001">
    <property type="protein sequence ID" value="NMM43145.1"/>
    <property type="molecule type" value="Genomic_DNA"/>
</dbReference>
<feature type="binding site" evidence="9">
    <location>
        <position position="132"/>
    </location>
    <ligand>
        <name>L-histidine</name>
        <dbReference type="ChEBI" id="CHEBI:57595"/>
    </ligand>
</feature>
<accession>A0A7Y0HD08</accession>
<keyword evidence="12" id="KW-1185">Reference proteome</keyword>
<dbReference type="Gene3D" id="3.30.930.10">
    <property type="entry name" value="Bira Bifunctional Protein, Domain 2"/>
    <property type="match status" value="1"/>
</dbReference>
<feature type="domain" description="Class II Histidinyl-tRNA synthetase (HisRS)-like catalytic core" evidence="10">
    <location>
        <begin position="13"/>
        <end position="314"/>
    </location>
</feature>
<evidence type="ECO:0000256" key="2">
    <source>
        <dbReference type="ARBA" id="ARBA00004667"/>
    </source>
</evidence>
<evidence type="ECO:0000256" key="4">
    <source>
        <dbReference type="ARBA" id="ARBA00011496"/>
    </source>
</evidence>
<evidence type="ECO:0000256" key="8">
    <source>
        <dbReference type="HAMAP-Rule" id="MF_00125"/>
    </source>
</evidence>
<dbReference type="PANTHER" id="PTHR43707:SF1">
    <property type="entry name" value="HISTIDINE--TRNA LIGASE, MITOCHONDRIAL-RELATED"/>
    <property type="match status" value="1"/>
</dbReference>
<evidence type="ECO:0000256" key="7">
    <source>
        <dbReference type="ARBA" id="ARBA00025246"/>
    </source>
</evidence>
<comment type="similarity">
    <text evidence="3 8">Belongs to the class-II aminoacyl-tRNA synthetase family. HisZ subfamily.</text>
</comment>
<dbReference type="Pfam" id="PF13393">
    <property type="entry name" value="tRNA-synt_His"/>
    <property type="match status" value="1"/>
</dbReference>
<feature type="binding site" evidence="9">
    <location>
        <position position="268"/>
    </location>
    <ligand>
        <name>L-histidine</name>
        <dbReference type="ChEBI" id="CHEBI:57595"/>
    </ligand>
</feature>
<reference evidence="11 12" key="1">
    <citation type="submission" date="2020-04" db="EMBL/GenBank/DDBJ databases">
        <title>Rhodospirillaceae bacterium KN72 isolated from deep sea.</title>
        <authorList>
            <person name="Zhang D.-C."/>
        </authorList>
    </citation>
    <scope>NUCLEOTIDE SEQUENCE [LARGE SCALE GENOMIC DNA]</scope>
    <source>
        <strain evidence="11 12">KN72</strain>
    </source>
</reference>
<dbReference type="GO" id="GO:0006427">
    <property type="term" value="P:histidyl-tRNA aminoacylation"/>
    <property type="evidence" value="ECO:0007669"/>
    <property type="project" value="TreeGrafter"/>
</dbReference>
<comment type="pathway">
    <text evidence="2 8">Amino-acid biosynthesis; L-histidine biosynthesis; L-histidine from 5-phospho-alpha-D-ribose 1-diphosphate: step 1/9.</text>
</comment>
<keyword evidence="11" id="KW-0808">Transferase</keyword>
<evidence type="ECO:0000256" key="5">
    <source>
        <dbReference type="ARBA" id="ARBA00020397"/>
    </source>
</evidence>
<dbReference type="GO" id="GO:0016757">
    <property type="term" value="F:glycosyltransferase activity"/>
    <property type="evidence" value="ECO:0007669"/>
    <property type="project" value="UniProtKB-KW"/>
</dbReference>
<evidence type="ECO:0000313" key="11">
    <source>
        <dbReference type="EMBL" id="NMM43145.1"/>
    </source>
</evidence>
<dbReference type="AlphaFoldDB" id="A0A7Y0HD08"/>
<dbReference type="GO" id="GO:0000105">
    <property type="term" value="P:L-histidine biosynthetic process"/>
    <property type="evidence" value="ECO:0007669"/>
    <property type="project" value="UniProtKB-UniRule"/>
</dbReference>
<keyword evidence="11" id="KW-0328">Glycosyltransferase</keyword>
<evidence type="ECO:0000256" key="6">
    <source>
        <dbReference type="ARBA" id="ARBA00022490"/>
    </source>
</evidence>
<proteinExistence type="inferred from homology"/>
<comment type="subunit">
    <text evidence="4 8">Heteromultimer composed of HisG and HisZ subunits.</text>
</comment>
<organism evidence="11 12">
    <name type="scientific">Pacificispira spongiicola</name>
    <dbReference type="NCBI Taxonomy" id="2729598"/>
    <lineage>
        <taxon>Bacteria</taxon>
        <taxon>Pseudomonadati</taxon>
        <taxon>Pseudomonadota</taxon>
        <taxon>Alphaproteobacteria</taxon>
        <taxon>Rhodospirillales</taxon>
        <taxon>Rhodospirillaceae</taxon>
        <taxon>Pacificispira</taxon>
    </lineage>
</organism>
<dbReference type="GO" id="GO:0005737">
    <property type="term" value="C:cytoplasm"/>
    <property type="evidence" value="ECO:0007669"/>
    <property type="project" value="UniProtKB-SubCell"/>
</dbReference>